<dbReference type="EMBL" id="CZQA01000008">
    <property type="protein sequence ID" value="CUS35153.1"/>
    <property type="molecule type" value="Genomic_DNA"/>
</dbReference>
<sequence length="308" mass="34576">MGAEVLSFRDGLIVNRCFDKVGCCTLPTSAMRILQIDIPDHELAGDELAYLSRLQGSELDLAKIWELMDCEWENAGAGYSETDQEAVSKFYESPVWLLNGLFTECDQDSKRHRDRIAAWLAGHAFAVIYDYGGGYGSLARKIAALCPNSQVMVVEPFPRKLALAVSRSFTNLTFVAALSGRADCIVAQDVLEHIVDPLDVFGHLLHHVHVGGYIVTANCFYPDIKCHLPQTFHLRYAFRHIVPSLGCTYVGTIPGVRHAQIFRKTDSEPNWEKARRQERLSKSWSRVVHPIVEPIKALVRPIWRALNG</sequence>
<dbReference type="Proteomes" id="UP000199032">
    <property type="component" value="Unassembled WGS sequence"/>
</dbReference>
<dbReference type="InterPro" id="IPR029063">
    <property type="entry name" value="SAM-dependent_MTases_sf"/>
</dbReference>
<name>A0A0S4LBP1_9BACT</name>
<keyword evidence="2" id="KW-1185">Reference proteome</keyword>
<dbReference type="Gene3D" id="3.40.50.150">
    <property type="entry name" value="Vaccinia Virus protein VP39"/>
    <property type="match status" value="1"/>
</dbReference>
<dbReference type="OrthoDB" id="9797829at2"/>
<evidence type="ECO:0000313" key="1">
    <source>
        <dbReference type="EMBL" id="CUS35153.1"/>
    </source>
</evidence>
<dbReference type="SUPFAM" id="SSF53335">
    <property type="entry name" value="S-adenosyl-L-methionine-dependent methyltransferases"/>
    <property type="match status" value="1"/>
</dbReference>
<organism evidence="1 2">
    <name type="scientific">Candidatus Nitrospira nitrosa</name>
    <dbReference type="NCBI Taxonomy" id="1742972"/>
    <lineage>
        <taxon>Bacteria</taxon>
        <taxon>Pseudomonadati</taxon>
        <taxon>Nitrospirota</taxon>
        <taxon>Nitrospiria</taxon>
        <taxon>Nitrospirales</taxon>
        <taxon>Nitrospiraceae</taxon>
        <taxon>Nitrospira</taxon>
    </lineage>
</organism>
<evidence type="ECO:0000313" key="2">
    <source>
        <dbReference type="Proteomes" id="UP000199032"/>
    </source>
</evidence>
<accession>A0A0S4LBP1</accession>
<reference evidence="1 2" key="1">
    <citation type="submission" date="2015-10" db="EMBL/GenBank/DDBJ databases">
        <authorList>
            <person name="Gilbert D.G."/>
        </authorList>
    </citation>
    <scope>NUCLEOTIDE SEQUENCE [LARGE SCALE GENOMIC DNA]</scope>
    <source>
        <strain evidence="1">COMA1</strain>
    </source>
</reference>
<protein>
    <recommendedName>
        <fullName evidence="3">Class I SAM-dependent methyltransferase</fullName>
    </recommendedName>
</protein>
<gene>
    <name evidence="1" type="ORF">COMA1_20147</name>
</gene>
<dbReference type="STRING" id="1742972.COMA1_20147"/>
<evidence type="ECO:0008006" key="3">
    <source>
        <dbReference type="Google" id="ProtNLM"/>
    </source>
</evidence>
<dbReference type="Pfam" id="PF13489">
    <property type="entry name" value="Methyltransf_23"/>
    <property type="match status" value="1"/>
</dbReference>
<proteinExistence type="predicted"/>
<dbReference type="AlphaFoldDB" id="A0A0S4LBP1"/>